<feature type="domain" description="Calcineurin-like phosphoesterase" evidence="2">
    <location>
        <begin position="69"/>
        <end position="300"/>
    </location>
</feature>
<organism evidence="3 4">
    <name type="scientific">Duganella qianjiadongensis</name>
    <dbReference type="NCBI Taxonomy" id="2692176"/>
    <lineage>
        <taxon>Bacteria</taxon>
        <taxon>Pseudomonadati</taxon>
        <taxon>Pseudomonadota</taxon>
        <taxon>Betaproteobacteria</taxon>
        <taxon>Burkholderiales</taxon>
        <taxon>Oxalobacteraceae</taxon>
        <taxon>Telluria group</taxon>
        <taxon>Duganella</taxon>
    </lineage>
</organism>
<dbReference type="InterPro" id="IPR004843">
    <property type="entry name" value="Calcineurin-like_PHP"/>
</dbReference>
<accession>A0ABW9VJL9</accession>
<dbReference type="RefSeq" id="WP_161038902.1">
    <property type="nucleotide sequence ID" value="NZ_WWCM01000005.1"/>
</dbReference>
<dbReference type="SUPFAM" id="SSF56300">
    <property type="entry name" value="Metallo-dependent phosphatases"/>
    <property type="match status" value="1"/>
</dbReference>
<name>A0ABW9VJL9_9BURK</name>
<dbReference type="Gene3D" id="3.60.21.10">
    <property type="match status" value="1"/>
</dbReference>
<dbReference type="EMBL" id="WWCM01000005">
    <property type="protein sequence ID" value="MYM39522.1"/>
    <property type="molecule type" value="Genomic_DNA"/>
</dbReference>
<comment type="caution">
    <text evidence="3">The sequence shown here is derived from an EMBL/GenBank/DDBJ whole genome shotgun (WGS) entry which is preliminary data.</text>
</comment>
<protein>
    <recommendedName>
        <fullName evidence="2">Calcineurin-like phosphoesterase domain-containing protein</fullName>
    </recommendedName>
</protein>
<reference evidence="3 4" key="1">
    <citation type="submission" date="2019-12" db="EMBL/GenBank/DDBJ databases">
        <title>Novel species isolated from a subtropical stream in China.</title>
        <authorList>
            <person name="Lu H."/>
        </authorList>
    </citation>
    <scope>NUCLEOTIDE SEQUENCE [LARGE SCALE GENOMIC DNA]</scope>
    <source>
        <strain evidence="3 4">CY13W</strain>
    </source>
</reference>
<evidence type="ECO:0000256" key="1">
    <source>
        <dbReference type="SAM" id="SignalP"/>
    </source>
</evidence>
<dbReference type="Proteomes" id="UP000478090">
    <property type="component" value="Unassembled WGS sequence"/>
</dbReference>
<feature type="chain" id="PRO_5045184840" description="Calcineurin-like phosphoesterase domain-containing protein" evidence="1">
    <location>
        <begin position="24"/>
        <end position="375"/>
    </location>
</feature>
<dbReference type="Pfam" id="PF00149">
    <property type="entry name" value="Metallophos"/>
    <property type="match status" value="1"/>
</dbReference>
<keyword evidence="1" id="KW-0732">Signal</keyword>
<evidence type="ECO:0000259" key="2">
    <source>
        <dbReference type="Pfam" id="PF00149"/>
    </source>
</evidence>
<gene>
    <name evidence="3" type="ORF">GTP27_09275</name>
</gene>
<proteinExistence type="predicted"/>
<evidence type="ECO:0000313" key="3">
    <source>
        <dbReference type="EMBL" id="MYM39522.1"/>
    </source>
</evidence>
<sequence>MRVLILRTALAAMALLHGASALAVEKHHSQRAELPRQADPVVFSFATVGDSRTDAAVATNAQDKLYLQNSRALARIVREISQQQPQALFFNGDMIMGYTSDPVEIARQYAYWRGMMAGLMETGTYVVPVPGNHEMQAKGKDVRGHTTKIAMADNEAQWRASMSDLILDTARWQAVTGVPALAFDVENTPQAGSADGNSTSQKQLSYSFDAADSHFAVINTDPIGNDGHAPVHWLAQDFERARARGMHHFFVFGHKPAYTYRFRAGVENDGMDIFPGHAEAFWQVMEQYGVTYFCGHQHIYNAQQPALASGGKAWQVMVGSGGSPFSAKEGDGHGPTDRLYAWALVQVHASGKVRVTIRGFDADYGPSRTLRTLNY</sequence>
<evidence type="ECO:0000313" key="4">
    <source>
        <dbReference type="Proteomes" id="UP000478090"/>
    </source>
</evidence>
<feature type="signal peptide" evidence="1">
    <location>
        <begin position="1"/>
        <end position="23"/>
    </location>
</feature>
<dbReference type="InterPro" id="IPR029052">
    <property type="entry name" value="Metallo-depent_PP-like"/>
</dbReference>
<keyword evidence="4" id="KW-1185">Reference proteome</keyword>
<dbReference type="PANTHER" id="PTHR45867">
    <property type="entry name" value="PURPLE ACID PHOSPHATASE"/>
    <property type="match status" value="1"/>
</dbReference>